<sequence>MYSDLESNEQRLRDAFEILGVRSSKLTNSLKRTRNRLPQISAKMAEACEIMSLVMGETHTDRDTLNFMSTFFRELDKEETLQSYLTTALEKFPDNEDLLVCLFFIHVRKCNFNAQQAIARKLCQQNPLDRGFRFWMALSTVLQGEKDAALAKRMFLPLAERILEKALNEGYFRSHKDLHFYISVLKRMGKYSKALGLLTDSSVMDKINEQDYQHDYSDCLLELNAELGDWSEMVRIATVMLEKDSDNWSAWKTLLHHGFQDEDKTKVLLSLIDRFVKQSPNCRGPYLALIDFSANLIKRGIQHPNAEESFCVNLANQFFAKYGRKPIGALDLSYVLPFLIKSEENRLSFIGTLLKEIHYKHKLSSLSDDENVHYEVCAYRLARTNGVPLNITDLISAYQLHAKRTQLLEKDAPKEIAPADGLLQLAISEMLDPMVGPSSCENSFGRLLLAAYWLAEIGLKYSPANHLMRLRLSSILSPCGGLACIGRQLKELMLLNLKEALNVSIGYAAMAPGPVLTIFGNQPPSTTLPDQTNVNLIKYHEMMVSKVRSIRRETESWLVCAYRRQTFSRVHEYTQFLYKLGHSDSLLLAQSELIYYKVLVASNSFDDALEQMGNFASEVASVKEALLNVCDNRDFSVVPEFSRRKPDPENQKRCFDHLCAWMNFRLDVVNLFGACSKLVMKAVPCIDQIGSGELGDESRKDLKDLVETIENQSNSLISRMKAMEVVTSFDCTKFKYVDLLLTSEAIFMSPPPLPKTNMMSFYVHGPFTQILMAGIDLLKYLTALLDNASNEPLDMEKCALPRCLSEPLLQFIGESPGIPSLPSPPQADSSLPGLLNPSSVLVGFGVAMETLAMATLFITAAVAMLRPRRLVHQPLQNRSKKNKKKQQHKVDVETITASPPARHLDQVAALIRAVVIPQLQYVATSLRKLAEDWAGWVSTMAPKAFTATAMQAARAALPKTPDENKFFPWYPESKKECPLIYKELADDLARGFNELFGACKGKLLALDGAFIEVGCFTTAVED</sequence>
<dbReference type="SUPFAM" id="SSF81901">
    <property type="entry name" value="HCP-like"/>
    <property type="match status" value="1"/>
</dbReference>
<organism evidence="2">
    <name type="scientific">Echinococcus granulosus</name>
    <name type="common">Hydatid tapeworm</name>
    <dbReference type="NCBI Taxonomy" id="6210"/>
    <lineage>
        <taxon>Eukaryota</taxon>
        <taxon>Metazoa</taxon>
        <taxon>Spiralia</taxon>
        <taxon>Lophotrochozoa</taxon>
        <taxon>Platyhelminthes</taxon>
        <taxon>Cestoda</taxon>
        <taxon>Eucestoda</taxon>
        <taxon>Cyclophyllidea</taxon>
        <taxon>Taeniidae</taxon>
        <taxon>Echinococcus</taxon>
        <taxon>Echinococcus granulosus group</taxon>
    </lineage>
</organism>
<protein>
    <submittedName>
        <fullName evidence="2 4">Peptide alpha N acetyltransferase</fullName>
    </submittedName>
</protein>
<gene>
    <name evidence="2" type="ORF">EgrG_001014800</name>
</gene>
<proteinExistence type="inferred from homology"/>
<dbReference type="PANTHER" id="PTHR22767:SF3">
    <property type="entry name" value="N-ALPHA-ACETYLTRANSFERASE 25, NATB AUXILIARY SUBUNIT"/>
    <property type="match status" value="1"/>
</dbReference>
<dbReference type="Pfam" id="PF09797">
    <property type="entry name" value="NatB_MDM20"/>
    <property type="match status" value="1"/>
</dbReference>
<evidence type="ECO:0000313" key="2">
    <source>
        <dbReference type="EMBL" id="CDS17399.1"/>
    </source>
</evidence>
<evidence type="ECO:0000256" key="1">
    <source>
        <dbReference type="ARBA" id="ARBA00006298"/>
    </source>
</evidence>
<dbReference type="InterPro" id="IPR019183">
    <property type="entry name" value="NAA25_NatB_aux_su"/>
</dbReference>
<evidence type="ECO:0000313" key="3">
    <source>
        <dbReference type="Proteomes" id="UP000492820"/>
    </source>
</evidence>
<reference evidence="4" key="3">
    <citation type="submission" date="2020-10" db="UniProtKB">
        <authorList>
            <consortium name="WormBaseParasite"/>
        </authorList>
    </citation>
    <scope>IDENTIFICATION</scope>
</reference>
<reference evidence="2" key="2">
    <citation type="submission" date="2014-06" db="EMBL/GenBank/DDBJ databases">
        <authorList>
            <person name="Aslett M."/>
        </authorList>
    </citation>
    <scope>NUCLEOTIDE SEQUENCE</scope>
</reference>
<comment type="similarity">
    <text evidence="1">Belongs to the MDM20/NAA25 family.</text>
</comment>
<keyword evidence="2" id="KW-0808">Transferase</keyword>
<dbReference type="GO" id="GO:0016740">
    <property type="term" value="F:transferase activity"/>
    <property type="evidence" value="ECO:0007669"/>
    <property type="project" value="UniProtKB-KW"/>
</dbReference>
<dbReference type="Gene3D" id="1.25.40.1040">
    <property type="match status" value="1"/>
</dbReference>
<dbReference type="WBParaSite" id="EgrG_001014800">
    <property type="protein sequence ID" value="EgrG_001014800"/>
    <property type="gene ID" value="EgrG_001014800"/>
</dbReference>
<dbReference type="OrthoDB" id="1874341at2759"/>
<name>A0A068WBF3_ECHGR</name>
<dbReference type="EMBL" id="LK028577">
    <property type="protein sequence ID" value="CDS17399.1"/>
    <property type="molecule type" value="Genomic_DNA"/>
</dbReference>
<dbReference type="AlphaFoldDB" id="A0A068WBF3"/>
<accession>A0A068WBF3</accession>
<evidence type="ECO:0000313" key="4">
    <source>
        <dbReference type="WBParaSite" id="EgrG_001014800"/>
    </source>
</evidence>
<dbReference type="Proteomes" id="UP000492820">
    <property type="component" value="Unassembled WGS sequence"/>
</dbReference>
<dbReference type="GO" id="GO:0031416">
    <property type="term" value="C:NatB complex"/>
    <property type="evidence" value="ECO:0007669"/>
    <property type="project" value="TreeGrafter"/>
</dbReference>
<reference evidence="2 3" key="1">
    <citation type="journal article" date="2013" name="Nature">
        <title>The genomes of four tapeworm species reveal adaptations to parasitism.</title>
        <authorList>
            <person name="Tsai I.J."/>
            <person name="Zarowiecki M."/>
            <person name="Holroyd N."/>
            <person name="Garciarrubio A."/>
            <person name="Sanchez-Flores A."/>
            <person name="Brooks K.L."/>
            <person name="Tracey A."/>
            <person name="Bobes R.J."/>
            <person name="Fragoso G."/>
            <person name="Sciutto E."/>
            <person name="Aslett M."/>
            <person name="Beasley H."/>
            <person name="Bennett H.M."/>
            <person name="Cai J."/>
            <person name="Camicia F."/>
            <person name="Clark R."/>
            <person name="Cucher M."/>
            <person name="De Silva N."/>
            <person name="Day T.A."/>
            <person name="Deplazes P."/>
            <person name="Estrada K."/>
            <person name="Fernandez C."/>
            <person name="Holland P.W."/>
            <person name="Hou J."/>
            <person name="Hu S."/>
            <person name="Huckvale T."/>
            <person name="Hung S.S."/>
            <person name="Kamenetzky L."/>
            <person name="Keane J.A."/>
            <person name="Kiss F."/>
            <person name="Koziol U."/>
            <person name="Lambert O."/>
            <person name="Liu K."/>
            <person name="Luo X."/>
            <person name="Luo Y."/>
            <person name="Macchiaroli N."/>
            <person name="Nichol S."/>
            <person name="Paps J."/>
            <person name="Parkinson J."/>
            <person name="Pouchkina-Stantcheva N."/>
            <person name="Riddiford N."/>
            <person name="Rosenzvit M."/>
            <person name="Salinas G."/>
            <person name="Wasmuth J.D."/>
            <person name="Zamanian M."/>
            <person name="Zheng Y."/>
            <person name="Cai X."/>
            <person name="Soberon X."/>
            <person name="Olson P.D."/>
            <person name="Laclette J.P."/>
            <person name="Brehm K."/>
            <person name="Berriman M."/>
            <person name="Garciarrubio A."/>
            <person name="Bobes R.J."/>
            <person name="Fragoso G."/>
            <person name="Sanchez-Flores A."/>
            <person name="Estrada K."/>
            <person name="Cevallos M.A."/>
            <person name="Morett E."/>
            <person name="Gonzalez V."/>
            <person name="Portillo T."/>
            <person name="Ochoa-Leyva A."/>
            <person name="Jose M.V."/>
            <person name="Sciutto E."/>
            <person name="Landa A."/>
            <person name="Jimenez L."/>
            <person name="Valdes V."/>
            <person name="Carrero J.C."/>
            <person name="Larralde C."/>
            <person name="Morales-Montor J."/>
            <person name="Limon-Lason J."/>
            <person name="Soberon X."/>
            <person name="Laclette J.P."/>
        </authorList>
    </citation>
    <scope>NUCLEOTIDE SEQUENCE [LARGE SCALE GENOMIC DNA]</scope>
</reference>
<dbReference type="PANTHER" id="PTHR22767">
    <property type="entry name" value="N-TERMINAL ACETYLTRANSFERASE-RELATED"/>
    <property type="match status" value="1"/>
</dbReference>